<proteinExistence type="inferred from homology"/>
<organism evidence="9">
    <name type="scientific">Eucalyptus grandis</name>
    <name type="common">Flooded gum</name>
    <dbReference type="NCBI Taxonomy" id="71139"/>
    <lineage>
        <taxon>Eukaryota</taxon>
        <taxon>Viridiplantae</taxon>
        <taxon>Streptophyta</taxon>
        <taxon>Embryophyta</taxon>
        <taxon>Tracheophyta</taxon>
        <taxon>Spermatophyta</taxon>
        <taxon>Magnoliopsida</taxon>
        <taxon>eudicotyledons</taxon>
        <taxon>Gunneridae</taxon>
        <taxon>Pentapetalae</taxon>
        <taxon>rosids</taxon>
        <taxon>malvids</taxon>
        <taxon>Myrtales</taxon>
        <taxon>Myrtaceae</taxon>
        <taxon>Myrtoideae</taxon>
        <taxon>Eucalypteae</taxon>
        <taxon>Eucalyptus</taxon>
    </lineage>
</organism>
<keyword evidence="4" id="KW-0547">Nucleotide-binding</keyword>
<dbReference type="EMBL" id="KK198759">
    <property type="protein sequence ID" value="KCW63040.1"/>
    <property type="molecule type" value="Genomic_DNA"/>
</dbReference>
<dbReference type="PANTHER" id="PTHR48016:SF29">
    <property type="entry name" value="MITOGEN-ACTIVATED PROTEIN KINASE KINASE KINASE 1-RELATED"/>
    <property type="match status" value="1"/>
</dbReference>
<evidence type="ECO:0000256" key="5">
    <source>
        <dbReference type="ARBA" id="ARBA00022777"/>
    </source>
</evidence>
<dbReference type="AlphaFoldDB" id="A0A059BBJ8"/>
<protein>
    <recommendedName>
        <fullName evidence="8">Protein kinase domain-containing protein</fullName>
    </recommendedName>
</protein>
<evidence type="ECO:0000256" key="4">
    <source>
        <dbReference type="ARBA" id="ARBA00022741"/>
    </source>
</evidence>
<keyword evidence="2" id="KW-0723">Serine/threonine-protein kinase</keyword>
<dbReference type="EMBL" id="KK198759">
    <property type="protein sequence ID" value="KCW63041.1"/>
    <property type="molecule type" value="Genomic_DNA"/>
</dbReference>
<dbReference type="eggNOG" id="KOG0198">
    <property type="taxonomic scope" value="Eukaryota"/>
</dbReference>
<sequence length="195" mass="21766">MTEGSLATLYHKYELRDSQVSEFTRQILNGLKYLHDQKVVHRDIKCANILVHASGSVKLADFGLAKATEMNAARTSIGSAFWMAPEVVNPKVRSSQSDRSYGLEVDIWSLGCTVLEMLTCQRPYPKLDIPQALYRIGRGKLPPVPQSLSSNARDFILKCLQKYPEDRPSAEELLGHPFVSKPPTTGFASPLFNDK</sequence>
<evidence type="ECO:0000256" key="7">
    <source>
        <dbReference type="SAM" id="MobiDB-lite"/>
    </source>
</evidence>
<dbReference type="SMART" id="SM00220">
    <property type="entry name" value="S_TKc"/>
    <property type="match status" value="1"/>
</dbReference>
<dbReference type="InterPro" id="IPR000719">
    <property type="entry name" value="Prot_kinase_dom"/>
</dbReference>
<evidence type="ECO:0000313" key="9">
    <source>
        <dbReference type="EMBL" id="KCW63040.1"/>
    </source>
</evidence>
<dbReference type="Gene3D" id="1.10.510.10">
    <property type="entry name" value="Transferase(Phosphotransferase) domain 1"/>
    <property type="match status" value="1"/>
</dbReference>
<feature type="region of interest" description="Disordered" evidence="7">
    <location>
        <begin position="173"/>
        <end position="195"/>
    </location>
</feature>
<name>A0A059BBJ8_EUCGR</name>
<dbReference type="SUPFAM" id="SSF56112">
    <property type="entry name" value="Protein kinase-like (PK-like)"/>
    <property type="match status" value="1"/>
</dbReference>
<accession>A0A059BBJ8</accession>
<evidence type="ECO:0000256" key="1">
    <source>
        <dbReference type="ARBA" id="ARBA00006529"/>
    </source>
</evidence>
<dbReference type="InterPro" id="IPR050538">
    <property type="entry name" value="MAP_kinase_kinase_kinase"/>
</dbReference>
<evidence type="ECO:0000256" key="6">
    <source>
        <dbReference type="ARBA" id="ARBA00022840"/>
    </source>
</evidence>
<keyword evidence="3" id="KW-0808">Transferase</keyword>
<evidence type="ECO:0000256" key="3">
    <source>
        <dbReference type="ARBA" id="ARBA00022679"/>
    </source>
</evidence>
<dbReference type="GO" id="GO:0005737">
    <property type="term" value="C:cytoplasm"/>
    <property type="evidence" value="ECO:0000318"/>
    <property type="project" value="GO_Central"/>
</dbReference>
<reference evidence="9" key="1">
    <citation type="submission" date="2013-07" db="EMBL/GenBank/DDBJ databases">
        <title>The genome of Eucalyptus grandis.</title>
        <authorList>
            <person name="Schmutz J."/>
            <person name="Hayes R."/>
            <person name="Myburg A."/>
            <person name="Tuskan G."/>
            <person name="Grattapaglia D."/>
            <person name="Rokhsar D.S."/>
        </authorList>
    </citation>
    <scope>NUCLEOTIDE SEQUENCE</scope>
    <source>
        <tissue evidence="9">Leaf extractions</tissue>
    </source>
</reference>
<dbReference type="PANTHER" id="PTHR48016">
    <property type="entry name" value="MAP KINASE KINASE KINASE SSK2-RELATED-RELATED"/>
    <property type="match status" value="1"/>
</dbReference>
<keyword evidence="5" id="KW-0418">Kinase</keyword>
<dbReference type="Pfam" id="PF00069">
    <property type="entry name" value="Pkinase"/>
    <property type="match status" value="1"/>
</dbReference>
<evidence type="ECO:0000256" key="2">
    <source>
        <dbReference type="ARBA" id="ARBA00022527"/>
    </source>
</evidence>
<evidence type="ECO:0000259" key="8">
    <source>
        <dbReference type="PROSITE" id="PS50011"/>
    </source>
</evidence>
<dbReference type="STRING" id="71139.A0A059BBJ8"/>
<keyword evidence="6" id="KW-0067">ATP-binding</keyword>
<dbReference type="Gramene" id="KCW63040">
    <property type="protein sequence ID" value="KCW63040"/>
    <property type="gene ID" value="EUGRSUZ_G00630"/>
</dbReference>
<comment type="similarity">
    <text evidence="1">Belongs to the protein kinase superfamily. STE Ser/Thr protein kinase family. MAP kinase kinase kinase subfamily.</text>
</comment>
<gene>
    <name evidence="9" type="ORF">EUGRSUZ_G00630</name>
</gene>
<dbReference type="InterPro" id="IPR008271">
    <property type="entry name" value="Ser/Thr_kinase_AS"/>
</dbReference>
<dbReference type="InterPro" id="IPR011009">
    <property type="entry name" value="Kinase-like_dom_sf"/>
</dbReference>
<dbReference type="OMA" id="LPWDTHD"/>
<dbReference type="PROSITE" id="PS00108">
    <property type="entry name" value="PROTEIN_KINASE_ST"/>
    <property type="match status" value="1"/>
</dbReference>
<dbReference type="GO" id="GO:0000165">
    <property type="term" value="P:MAPK cascade"/>
    <property type="evidence" value="ECO:0000318"/>
    <property type="project" value="GO_Central"/>
</dbReference>
<dbReference type="GO" id="GO:0004709">
    <property type="term" value="F:MAP kinase kinase kinase activity"/>
    <property type="evidence" value="ECO:0000318"/>
    <property type="project" value="GO_Central"/>
</dbReference>
<feature type="domain" description="Protein kinase" evidence="8">
    <location>
        <begin position="1"/>
        <end position="179"/>
    </location>
</feature>
<dbReference type="Gramene" id="KCW63041">
    <property type="protein sequence ID" value="KCW63041"/>
    <property type="gene ID" value="EUGRSUZ_G00630"/>
</dbReference>
<dbReference type="GO" id="GO:0005524">
    <property type="term" value="F:ATP binding"/>
    <property type="evidence" value="ECO:0007669"/>
    <property type="project" value="UniProtKB-KW"/>
</dbReference>
<dbReference type="PROSITE" id="PS50011">
    <property type="entry name" value="PROTEIN_KINASE_DOM"/>
    <property type="match status" value="1"/>
</dbReference>